<dbReference type="Pfam" id="PF03062">
    <property type="entry name" value="MBOAT"/>
    <property type="match status" value="1"/>
</dbReference>
<name>A0A854Q811_CRYNE</name>
<dbReference type="PANTHER" id="PTHR13285:SF18">
    <property type="entry name" value="PROTEIN-CYSTEINE N-PALMITOYLTRANSFERASE RASP"/>
    <property type="match status" value="1"/>
</dbReference>
<organism evidence="7 8">
    <name type="scientific">Cryptococcus neoformans Tu259-1</name>
    <dbReference type="NCBI Taxonomy" id="1230072"/>
    <lineage>
        <taxon>Eukaryota</taxon>
        <taxon>Fungi</taxon>
        <taxon>Dikarya</taxon>
        <taxon>Basidiomycota</taxon>
        <taxon>Agaricomycotina</taxon>
        <taxon>Tremellomycetes</taxon>
        <taxon>Tremellales</taxon>
        <taxon>Cryptococcaceae</taxon>
        <taxon>Cryptococcus</taxon>
        <taxon>Cryptococcus neoformans species complex</taxon>
    </lineage>
</organism>
<evidence type="ECO:0000256" key="5">
    <source>
        <dbReference type="ARBA" id="ARBA00023136"/>
    </source>
</evidence>
<feature type="transmembrane region" description="Helical" evidence="6">
    <location>
        <begin position="300"/>
        <end position="321"/>
    </location>
</feature>
<accession>A0A854Q811</accession>
<dbReference type="GO" id="GO:0008374">
    <property type="term" value="F:O-acyltransferase activity"/>
    <property type="evidence" value="ECO:0007669"/>
    <property type="project" value="TreeGrafter"/>
</dbReference>
<dbReference type="Proteomes" id="UP000199727">
    <property type="component" value="Unassembled WGS sequence"/>
</dbReference>
<comment type="subcellular location">
    <subcellularLocation>
        <location evidence="1">Membrane</location>
        <topology evidence="1">Multi-pass membrane protein</topology>
    </subcellularLocation>
</comment>
<proteinExistence type="inferred from homology"/>
<dbReference type="EMBL" id="AMKT01000056">
    <property type="protein sequence ID" value="OXG18371.1"/>
    <property type="molecule type" value="Genomic_DNA"/>
</dbReference>
<dbReference type="InterPro" id="IPR004299">
    <property type="entry name" value="MBOAT_fam"/>
</dbReference>
<feature type="transmembrane region" description="Helical" evidence="6">
    <location>
        <begin position="476"/>
        <end position="495"/>
    </location>
</feature>
<keyword evidence="4 6" id="KW-1133">Transmembrane helix</keyword>
<feature type="transmembrane region" description="Helical" evidence="6">
    <location>
        <begin position="166"/>
        <end position="188"/>
    </location>
</feature>
<feature type="transmembrane region" description="Helical" evidence="6">
    <location>
        <begin position="76"/>
        <end position="95"/>
    </location>
</feature>
<dbReference type="InterPro" id="IPR051085">
    <property type="entry name" value="MB_O-acyltransferase"/>
</dbReference>
<evidence type="ECO:0000313" key="7">
    <source>
        <dbReference type="EMBL" id="OXG18371.1"/>
    </source>
</evidence>
<dbReference type="AlphaFoldDB" id="A0A854Q811"/>
<dbReference type="OrthoDB" id="420606at2759"/>
<keyword evidence="3 6" id="KW-0812">Transmembrane</keyword>
<evidence type="ECO:0000256" key="6">
    <source>
        <dbReference type="SAM" id="Phobius"/>
    </source>
</evidence>
<sequence>MNNGNAPFTNRARNRQTRITKMQPIEDPIPPPITPQHGIKKGKLFVTDFTVTIPGSNVRNVAGREPGPSKWHTLEFRLYTLTFMVVVPMMIWVPMRVSLPSHPNYYKFAHKLSPGWLFGRPVDNSDTQYRSFRDNLLPLVVLSSAYLVSSSLQARLAPSPSSRAKFIALFSAFMITLLHGTSAIKIIALLALNYHVSKFPITPSIRKFWPWLIICGNMAILLFNEIWEGYKFESLHAQLGVLDTYRGLLPRWHVGFNITMMRLVSFGLDYLWKEPSNNTSPPTEYRKRVQTSAAEQDFSFISYMAYCLYPPLYIAGPIMTFNDFLWQLRAPASISVRAKLTYAARFLFCILTMESVLHTMYVVAIKDTAAWEGDSPAELSMIGFWNLVIVWLKLLIPWRFFRLWALLDGVDPPENMIRCVANNYSALGFWRSWHRSFNLWVVRYIYVPVGGSKNIIPATLLVFTFVALWHDLSFKLLAWGWLVSLFLVPEILARKLFAADKYGAHPLYRHVCAVGAVANILLMMTANLVGFVLGLEGTKHLLHELTSTISGWSFMLFAGSCLFVAAQVMFEYREEEKRRGIDRRC</sequence>
<feature type="transmembrane region" description="Helical" evidence="6">
    <location>
        <begin position="208"/>
        <end position="227"/>
    </location>
</feature>
<feature type="transmembrane region" description="Helical" evidence="6">
    <location>
        <begin position="444"/>
        <end position="470"/>
    </location>
</feature>
<dbReference type="GO" id="GO:0005783">
    <property type="term" value="C:endoplasmic reticulum"/>
    <property type="evidence" value="ECO:0007669"/>
    <property type="project" value="TreeGrafter"/>
</dbReference>
<keyword evidence="5 6" id="KW-0472">Membrane</keyword>
<gene>
    <name evidence="7" type="ORF">C361_04494</name>
</gene>
<feature type="transmembrane region" description="Helical" evidence="6">
    <location>
        <begin position="342"/>
        <end position="365"/>
    </location>
</feature>
<evidence type="ECO:0000313" key="8">
    <source>
        <dbReference type="Proteomes" id="UP000199727"/>
    </source>
</evidence>
<protein>
    <submittedName>
        <fullName evidence="7">Glycerol transporter</fullName>
    </submittedName>
</protein>
<feature type="transmembrane region" description="Helical" evidence="6">
    <location>
        <begin position="377"/>
        <end position="396"/>
    </location>
</feature>
<dbReference type="PANTHER" id="PTHR13285">
    <property type="entry name" value="ACYLTRANSFERASE"/>
    <property type="match status" value="1"/>
</dbReference>
<dbReference type="GO" id="GO:0016020">
    <property type="term" value="C:membrane"/>
    <property type="evidence" value="ECO:0007669"/>
    <property type="project" value="UniProtKB-SubCell"/>
</dbReference>
<feature type="transmembrane region" description="Helical" evidence="6">
    <location>
        <begin position="549"/>
        <end position="570"/>
    </location>
</feature>
<evidence type="ECO:0000256" key="2">
    <source>
        <dbReference type="ARBA" id="ARBA00010323"/>
    </source>
</evidence>
<feature type="transmembrane region" description="Helical" evidence="6">
    <location>
        <begin position="136"/>
        <end position="154"/>
    </location>
</feature>
<evidence type="ECO:0000256" key="3">
    <source>
        <dbReference type="ARBA" id="ARBA00022692"/>
    </source>
</evidence>
<evidence type="ECO:0000256" key="1">
    <source>
        <dbReference type="ARBA" id="ARBA00004141"/>
    </source>
</evidence>
<comment type="similarity">
    <text evidence="2">Belongs to the membrane-bound acyltransferase family.</text>
</comment>
<evidence type="ECO:0000256" key="4">
    <source>
        <dbReference type="ARBA" id="ARBA00022989"/>
    </source>
</evidence>
<feature type="transmembrane region" description="Helical" evidence="6">
    <location>
        <begin position="507"/>
        <end position="529"/>
    </location>
</feature>
<dbReference type="GO" id="GO:0006506">
    <property type="term" value="P:GPI anchor biosynthetic process"/>
    <property type="evidence" value="ECO:0007669"/>
    <property type="project" value="TreeGrafter"/>
</dbReference>
<reference evidence="7 8" key="1">
    <citation type="submission" date="2017-06" db="EMBL/GenBank/DDBJ databases">
        <title>Global population genomics of the pathogenic fungus Cryptococcus neoformans var. grubii.</title>
        <authorList>
            <person name="Cuomo C."/>
            <person name="Litvintseva A."/>
            <person name="Chen Y."/>
            <person name="Young S."/>
            <person name="Zeng Q."/>
            <person name="Chapman S."/>
            <person name="Gujja S."/>
            <person name="Saif S."/>
            <person name="Birren B."/>
        </authorList>
    </citation>
    <scope>NUCLEOTIDE SEQUENCE [LARGE SCALE GENOMIC DNA]</scope>
    <source>
        <strain evidence="7 8">Tu259-1</strain>
    </source>
</reference>
<comment type="caution">
    <text evidence="7">The sequence shown here is derived from an EMBL/GenBank/DDBJ whole genome shotgun (WGS) entry which is preliminary data.</text>
</comment>